<name>X1QGK9_9ZZZZ</name>
<protein>
    <recommendedName>
        <fullName evidence="3">Prevent-host-death family protein</fullName>
    </recommendedName>
</protein>
<evidence type="ECO:0000256" key="1">
    <source>
        <dbReference type="ARBA" id="ARBA00009981"/>
    </source>
</evidence>
<reference evidence="2" key="1">
    <citation type="journal article" date="2014" name="Front. Microbiol.">
        <title>High frequency of phylogenetically diverse reductive dehalogenase-homologous genes in deep subseafloor sedimentary metagenomes.</title>
        <authorList>
            <person name="Kawai M."/>
            <person name="Futagami T."/>
            <person name="Toyoda A."/>
            <person name="Takaki Y."/>
            <person name="Nishi S."/>
            <person name="Hori S."/>
            <person name="Arai W."/>
            <person name="Tsubouchi T."/>
            <person name="Morono Y."/>
            <person name="Uchiyama I."/>
            <person name="Ito T."/>
            <person name="Fujiyama A."/>
            <person name="Inagaki F."/>
            <person name="Takami H."/>
        </authorList>
    </citation>
    <scope>NUCLEOTIDE SEQUENCE</scope>
    <source>
        <strain evidence="2">Expedition CK06-06</strain>
    </source>
</reference>
<dbReference type="Pfam" id="PF18506">
    <property type="entry name" value="RelB-like"/>
    <property type="match status" value="1"/>
</dbReference>
<accession>X1QGK9</accession>
<evidence type="ECO:0008006" key="3">
    <source>
        <dbReference type="Google" id="ProtNLM"/>
    </source>
</evidence>
<sequence>MSKIKLLNEQYIIDKKGNKKAVVLPYKKYEGLLEDLHDLSLIAERKDEDTISTSDLKDRLKANG</sequence>
<dbReference type="SUPFAM" id="SSF143120">
    <property type="entry name" value="YefM-like"/>
    <property type="match status" value="1"/>
</dbReference>
<dbReference type="InterPro" id="IPR049537">
    <property type="entry name" value="RelB-like"/>
</dbReference>
<gene>
    <name evidence="2" type="ORF">S06H3_61149</name>
</gene>
<evidence type="ECO:0000313" key="2">
    <source>
        <dbReference type="EMBL" id="GAI50155.1"/>
    </source>
</evidence>
<proteinExistence type="inferred from homology"/>
<dbReference type="EMBL" id="BARV01040033">
    <property type="protein sequence ID" value="GAI50155.1"/>
    <property type="molecule type" value="Genomic_DNA"/>
</dbReference>
<comment type="caution">
    <text evidence="2">The sequence shown here is derived from an EMBL/GenBank/DDBJ whole genome shotgun (WGS) entry which is preliminary data.</text>
</comment>
<dbReference type="AlphaFoldDB" id="X1QGK9"/>
<feature type="non-terminal residue" evidence="2">
    <location>
        <position position="64"/>
    </location>
</feature>
<comment type="similarity">
    <text evidence="1">Belongs to the phD/YefM antitoxin family.</text>
</comment>
<dbReference type="InterPro" id="IPR036165">
    <property type="entry name" value="YefM-like_sf"/>
</dbReference>
<organism evidence="2">
    <name type="scientific">marine sediment metagenome</name>
    <dbReference type="NCBI Taxonomy" id="412755"/>
    <lineage>
        <taxon>unclassified sequences</taxon>
        <taxon>metagenomes</taxon>
        <taxon>ecological metagenomes</taxon>
    </lineage>
</organism>